<reference evidence="2 3" key="1">
    <citation type="submission" date="2018-08" db="EMBL/GenBank/DDBJ databases">
        <authorList>
            <person name="Laetsch R D."/>
            <person name="Stevens L."/>
            <person name="Kumar S."/>
            <person name="Blaxter L. M."/>
        </authorList>
    </citation>
    <scope>NUCLEOTIDE SEQUENCE [LARGE SCALE GENOMIC DNA]</scope>
</reference>
<sequence>MFWIHLDLARYHELGRFVETSASVCSEKENVYSTKDYENKKNKENCVEFDKYSAFYHLDVARRCGVLEAIITMAKMAFGYSLYTYFLLNERLDLIRLSWPNAVVWYEKALKFLEGAETNENETPHEGVRPRYELLERQLCIKKLFLFPGGYGLLRDLTKAYDLYIEAAISATEAM</sequence>
<dbReference type="EMBL" id="UYRX01000711">
    <property type="protein sequence ID" value="VDK85603.1"/>
    <property type="molecule type" value="Genomic_DNA"/>
</dbReference>
<proteinExistence type="predicted"/>
<dbReference type="AlphaFoldDB" id="A0A3P6TQJ8"/>
<evidence type="ECO:0000313" key="2">
    <source>
        <dbReference type="EMBL" id="VDK85603.1"/>
    </source>
</evidence>
<evidence type="ECO:0000313" key="1">
    <source>
        <dbReference type="EMBL" id="VDK85599.1"/>
    </source>
</evidence>
<evidence type="ECO:0000313" key="3">
    <source>
        <dbReference type="Proteomes" id="UP000277928"/>
    </source>
</evidence>
<gene>
    <name evidence="1" type="ORF">NLS_LOCUS7210</name>
    <name evidence="2" type="ORF">NLS_LOCUS7213</name>
</gene>
<dbReference type="OrthoDB" id="301415at2759"/>
<accession>A0A3P6TQJ8</accession>
<protein>
    <submittedName>
        <fullName evidence="2">Uncharacterized protein</fullName>
    </submittedName>
</protein>
<dbReference type="EMBL" id="UYRX01000711">
    <property type="protein sequence ID" value="VDK85599.1"/>
    <property type="molecule type" value="Genomic_DNA"/>
</dbReference>
<dbReference type="STRING" id="42156.A0A3P6TQJ8"/>
<dbReference type="Proteomes" id="UP000277928">
    <property type="component" value="Unassembled WGS sequence"/>
</dbReference>
<keyword evidence="3" id="KW-1185">Reference proteome</keyword>
<name>A0A3P6TQJ8_LITSI</name>
<organism evidence="2 3">
    <name type="scientific">Litomosoides sigmodontis</name>
    <name type="common">Filarial nematode worm</name>
    <dbReference type="NCBI Taxonomy" id="42156"/>
    <lineage>
        <taxon>Eukaryota</taxon>
        <taxon>Metazoa</taxon>
        <taxon>Ecdysozoa</taxon>
        <taxon>Nematoda</taxon>
        <taxon>Chromadorea</taxon>
        <taxon>Rhabditida</taxon>
        <taxon>Spirurina</taxon>
        <taxon>Spiruromorpha</taxon>
        <taxon>Filarioidea</taxon>
        <taxon>Onchocercidae</taxon>
        <taxon>Litomosoides</taxon>
    </lineage>
</organism>